<dbReference type="Pfam" id="PF08447">
    <property type="entry name" value="PAS_3"/>
    <property type="match status" value="1"/>
</dbReference>
<gene>
    <name evidence="4" type="ORF">SAMN05660703_0443</name>
</gene>
<evidence type="ECO:0000256" key="1">
    <source>
        <dbReference type="PROSITE-ProRule" id="PRU00169"/>
    </source>
</evidence>
<dbReference type="AlphaFoldDB" id="A0A1W1YGE9"/>
<dbReference type="InterPro" id="IPR013655">
    <property type="entry name" value="PAS_fold_3"/>
</dbReference>
<dbReference type="PANTHER" id="PTHR45526:SF1">
    <property type="entry name" value="TRANSCRIPTIONAL REGULATORY PROTEIN DCUR-RELATED"/>
    <property type="match status" value="1"/>
</dbReference>
<proteinExistence type="predicted"/>
<sequence length="348" mass="40050">MLKDPLDYTILIIEDNPGDLVLFQEYLKNQIAQPTIYTATSFKEAKVILLDTTLKIDLIFLDLSLPDKNGIDLIHEILFLSPKIPIVVLTGYSDIQFSIQSLKLGISDYLVKDEITALSLYKSLRYTIERNKYIFQLEQSEKRYMDLFHLSPQPMWVYDLDTLYFLDVNKSAIEHYGYSYEEFLAMTIEDIRPAEDLNSFKEIINATKKDKSRKFRGLFKHKKKNGQIISVEVTSNLFSHNGKTVRIILANDVTERLNYVKAIVEQNENLKEIAWVQSHKVRAPLAKMMGLINILQNNAEEVANNSDFLNNALLKSANELDLIIHEISAKASEIEINNKKYEIGDFTG</sequence>
<organism evidence="4 5">
    <name type="scientific">Cellulophaga tyrosinoxydans</name>
    <dbReference type="NCBI Taxonomy" id="504486"/>
    <lineage>
        <taxon>Bacteria</taxon>
        <taxon>Pseudomonadati</taxon>
        <taxon>Bacteroidota</taxon>
        <taxon>Flavobacteriia</taxon>
        <taxon>Flavobacteriales</taxon>
        <taxon>Flavobacteriaceae</taxon>
        <taxon>Cellulophaga</taxon>
    </lineage>
</organism>
<protein>
    <submittedName>
        <fullName evidence="4">PAS domain S-box-containing protein</fullName>
    </submittedName>
</protein>
<accession>A0A1W1YGE9</accession>
<dbReference type="Gene3D" id="3.30.450.20">
    <property type="entry name" value="PAS domain"/>
    <property type="match status" value="1"/>
</dbReference>
<dbReference type="SUPFAM" id="SSF55785">
    <property type="entry name" value="PYP-like sensor domain (PAS domain)"/>
    <property type="match status" value="1"/>
</dbReference>
<dbReference type="PROSITE" id="PS50112">
    <property type="entry name" value="PAS"/>
    <property type="match status" value="1"/>
</dbReference>
<dbReference type="InterPro" id="IPR001789">
    <property type="entry name" value="Sig_transdc_resp-reg_receiver"/>
</dbReference>
<dbReference type="Gene3D" id="3.40.50.2300">
    <property type="match status" value="1"/>
</dbReference>
<dbReference type="InterPro" id="IPR035965">
    <property type="entry name" value="PAS-like_dom_sf"/>
</dbReference>
<dbReference type="NCBIfam" id="TIGR00229">
    <property type="entry name" value="sensory_box"/>
    <property type="match status" value="1"/>
</dbReference>
<keyword evidence="1" id="KW-0597">Phosphoprotein</keyword>
<dbReference type="GO" id="GO:0000156">
    <property type="term" value="F:phosphorelay response regulator activity"/>
    <property type="evidence" value="ECO:0007669"/>
    <property type="project" value="TreeGrafter"/>
</dbReference>
<feature type="domain" description="PAS" evidence="3">
    <location>
        <begin position="140"/>
        <end position="211"/>
    </location>
</feature>
<dbReference type="InterPro" id="IPR011006">
    <property type="entry name" value="CheY-like_superfamily"/>
</dbReference>
<dbReference type="SMART" id="SM00448">
    <property type="entry name" value="REC"/>
    <property type="match status" value="1"/>
</dbReference>
<feature type="domain" description="Response regulatory" evidence="2">
    <location>
        <begin position="9"/>
        <end position="127"/>
    </location>
</feature>
<dbReference type="InterPro" id="IPR000014">
    <property type="entry name" value="PAS"/>
</dbReference>
<evidence type="ECO:0000259" key="3">
    <source>
        <dbReference type="PROSITE" id="PS50112"/>
    </source>
</evidence>
<dbReference type="STRING" id="504486.SAMN05660703_0443"/>
<evidence type="ECO:0000313" key="4">
    <source>
        <dbReference type="EMBL" id="SMC35233.1"/>
    </source>
</evidence>
<dbReference type="Pfam" id="PF00072">
    <property type="entry name" value="Response_reg"/>
    <property type="match status" value="1"/>
</dbReference>
<dbReference type="PROSITE" id="PS50110">
    <property type="entry name" value="RESPONSE_REGULATORY"/>
    <property type="match status" value="1"/>
</dbReference>
<name>A0A1W1YGE9_9FLAO</name>
<dbReference type="InterPro" id="IPR051271">
    <property type="entry name" value="2C-system_Tx_regulators"/>
</dbReference>
<feature type="modified residue" description="4-aspartylphosphate" evidence="1">
    <location>
        <position position="62"/>
    </location>
</feature>
<dbReference type="RefSeq" id="WP_084059761.1">
    <property type="nucleotide sequence ID" value="NZ_FWXO01000001.1"/>
</dbReference>
<dbReference type="SUPFAM" id="SSF52172">
    <property type="entry name" value="CheY-like"/>
    <property type="match status" value="1"/>
</dbReference>
<keyword evidence="5" id="KW-1185">Reference proteome</keyword>
<dbReference type="SMART" id="SM00091">
    <property type="entry name" value="PAS"/>
    <property type="match status" value="1"/>
</dbReference>
<dbReference type="CDD" id="cd00130">
    <property type="entry name" value="PAS"/>
    <property type="match status" value="1"/>
</dbReference>
<dbReference type="Proteomes" id="UP000192360">
    <property type="component" value="Unassembled WGS sequence"/>
</dbReference>
<reference evidence="5" key="1">
    <citation type="submission" date="2017-04" db="EMBL/GenBank/DDBJ databases">
        <authorList>
            <person name="Varghese N."/>
            <person name="Submissions S."/>
        </authorList>
    </citation>
    <scope>NUCLEOTIDE SEQUENCE [LARGE SCALE GENOMIC DNA]</scope>
    <source>
        <strain evidence="5">DSM 21164</strain>
    </source>
</reference>
<evidence type="ECO:0000259" key="2">
    <source>
        <dbReference type="PROSITE" id="PS50110"/>
    </source>
</evidence>
<dbReference type="PANTHER" id="PTHR45526">
    <property type="entry name" value="TRANSCRIPTIONAL REGULATORY PROTEIN DPIA"/>
    <property type="match status" value="1"/>
</dbReference>
<dbReference type="CDD" id="cd00156">
    <property type="entry name" value="REC"/>
    <property type="match status" value="1"/>
</dbReference>
<evidence type="ECO:0000313" key="5">
    <source>
        <dbReference type="Proteomes" id="UP000192360"/>
    </source>
</evidence>
<dbReference type="OrthoDB" id="9124519at2"/>
<dbReference type="EMBL" id="FWXO01000001">
    <property type="protein sequence ID" value="SMC35233.1"/>
    <property type="molecule type" value="Genomic_DNA"/>
</dbReference>